<feature type="compositionally biased region" description="Basic and acidic residues" evidence="2">
    <location>
        <begin position="49"/>
        <end position="92"/>
    </location>
</feature>
<feature type="compositionally biased region" description="Basic and acidic residues" evidence="2">
    <location>
        <begin position="1215"/>
        <end position="1226"/>
    </location>
</feature>
<feature type="region of interest" description="Disordered" evidence="2">
    <location>
        <begin position="686"/>
        <end position="728"/>
    </location>
</feature>
<name>A0A6A6X0A9_9PLEO</name>
<feature type="compositionally biased region" description="Polar residues" evidence="2">
    <location>
        <begin position="389"/>
        <end position="405"/>
    </location>
</feature>
<dbReference type="InterPro" id="IPR017956">
    <property type="entry name" value="AT_hook_DNA-bd_motif"/>
</dbReference>
<feature type="region of interest" description="Disordered" evidence="2">
    <location>
        <begin position="478"/>
        <end position="509"/>
    </location>
</feature>
<feature type="compositionally biased region" description="Polar residues" evidence="2">
    <location>
        <begin position="264"/>
        <end position="277"/>
    </location>
</feature>
<dbReference type="InterPro" id="IPR038609">
    <property type="entry name" value="HDA1_su2/3_sf"/>
</dbReference>
<feature type="region of interest" description="Disordered" evidence="2">
    <location>
        <begin position="750"/>
        <end position="790"/>
    </location>
</feature>
<dbReference type="OrthoDB" id="3647690at2759"/>
<feature type="region of interest" description="Disordered" evidence="2">
    <location>
        <begin position="804"/>
        <end position="856"/>
    </location>
</feature>
<feature type="compositionally biased region" description="Low complexity" evidence="2">
    <location>
        <begin position="286"/>
        <end position="334"/>
    </location>
</feature>
<dbReference type="Proteomes" id="UP000799757">
    <property type="component" value="Unassembled WGS sequence"/>
</dbReference>
<keyword evidence="1" id="KW-0175">Coiled coil</keyword>
<reference evidence="3" key="1">
    <citation type="journal article" date="2020" name="Stud. Mycol.">
        <title>101 Dothideomycetes genomes: a test case for predicting lifestyles and emergence of pathogens.</title>
        <authorList>
            <person name="Haridas S."/>
            <person name="Albert R."/>
            <person name="Binder M."/>
            <person name="Bloem J."/>
            <person name="Labutti K."/>
            <person name="Salamov A."/>
            <person name="Andreopoulos B."/>
            <person name="Baker S."/>
            <person name="Barry K."/>
            <person name="Bills G."/>
            <person name="Bluhm B."/>
            <person name="Cannon C."/>
            <person name="Castanera R."/>
            <person name="Culley D."/>
            <person name="Daum C."/>
            <person name="Ezra D."/>
            <person name="Gonzalez J."/>
            <person name="Henrissat B."/>
            <person name="Kuo A."/>
            <person name="Liang C."/>
            <person name="Lipzen A."/>
            <person name="Lutzoni F."/>
            <person name="Magnuson J."/>
            <person name="Mondo S."/>
            <person name="Nolan M."/>
            <person name="Ohm R."/>
            <person name="Pangilinan J."/>
            <person name="Park H.-J."/>
            <person name="Ramirez L."/>
            <person name="Alfaro M."/>
            <person name="Sun H."/>
            <person name="Tritt A."/>
            <person name="Yoshinaga Y."/>
            <person name="Zwiers L.-H."/>
            <person name="Turgeon B."/>
            <person name="Goodwin S."/>
            <person name="Spatafora J."/>
            <person name="Crous P."/>
            <person name="Grigoriev I."/>
        </authorList>
    </citation>
    <scope>NUCLEOTIDE SEQUENCE</scope>
    <source>
        <strain evidence="3">CBS 109.77</strain>
    </source>
</reference>
<feature type="region of interest" description="Disordered" evidence="2">
    <location>
        <begin position="873"/>
        <end position="902"/>
    </location>
</feature>
<feature type="compositionally biased region" description="Low complexity" evidence="2">
    <location>
        <begin position="879"/>
        <end position="890"/>
    </location>
</feature>
<feature type="compositionally biased region" description="Polar residues" evidence="2">
    <location>
        <begin position="525"/>
        <end position="536"/>
    </location>
</feature>
<evidence type="ECO:0000313" key="4">
    <source>
        <dbReference type="Proteomes" id="UP000799757"/>
    </source>
</evidence>
<feature type="compositionally biased region" description="Acidic residues" evidence="2">
    <location>
        <begin position="892"/>
        <end position="902"/>
    </location>
</feature>
<feature type="region of interest" description="Disordered" evidence="2">
    <location>
        <begin position="1"/>
        <end position="408"/>
    </location>
</feature>
<feature type="region of interest" description="Disordered" evidence="2">
    <location>
        <begin position="1477"/>
        <end position="1519"/>
    </location>
</feature>
<feature type="coiled-coil region" evidence="1">
    <location>
        <begin position="1258"/>
        <end position="1429"/>
    </location>
</feature>
<feature type="region of interest" description="Disordered" evidence="2">
    <location>
        <begin position="522"/>
        <end position="556"/>
    </location>
</feature>
<sequence>MTPPDNLKRKRNTTTTQHPTASKHRRNTISSSSDAEGPVATRAQKRRAKEPEKKAERILEEDGSRYRVKWVVDPRTTEELTHDWIPKEDASRELVAAWEESTTAPRKRGRPRKELEQTAPKRGRPRKELEQTAPKRGRPRKEATQSTEKSPAPPPRRRGRPRKAVTDPVASNPQTSRVTKRSAPPASPPETSPSDTPQLIATALISQNTSLATPSPRPGLPAIGVLVAPRPSFNPQDFERFSELPPTLSSLQEAVSWSVKDTEPSSSPLNTSPTRSFVASGIVPNSQSSSGSTSYVQASSSNQQHSSNNSVSYVSTVQNASASNHQQSSNESASCVSTTQDASGSDQQYTANSTASYVPTTQKASRSGLDGSTGLEEQEIQLDSPASVAETNLIESTQNSSQPFIQSRVEEREIPDTFGTTEGSTRPVRQSVSGSAIQHYIAEQSPPLRTESPSPSVLQVIEESEFIDSIIETEPPSLQQLQQSVDDSEVHDSIVGNSSPFPKEVPGSAEEVQDTIEELPIQLETARSVSPRTSQSRHQEEDQQISFAQSARPSEADNHIVVTSSSQVIQDTVAQAHHMLQGVLHDNVNHRDFAVGSQNSGTGTSSENSESLVGQSPSQRRSAAPPTQHAAQIVPPDLYLSTPDNSADSVRLTTEIADHQRAETLDSRHGLSQQSPSPLQLSASVVDYSAPPRPPTHSYGTLDSNAPPRLQTPVDISAPLTGSMTDRDSIKKAEMEENIKKAMADIFQQNREKRPFTPKKRELKLTTMSTAAGTRSPSTIPDRSPPQQLPTSLRMTALASEFDTSAPVPSSIDIPHAPPAPSPSPMVTSAASPAPSPSPMVTSAAPPTPPSVQVPASTSALAPISVRTPVFSPAPAPAPASAAPSLASVPMDTDDVSDDDSESLLNDDLGLMPEEHIVPLAMEGRQRSLYVHELKRDEEMIRAFMNNPQDFDDMSKVQTVIEKLKAIETHMDLIYAEAAQTAHATDSSTQAQWDMESVKFRFLGQLFRSLQYHEMNIIVVIEKDNEQLFKILEKFCKGKFINFRTPVNCRHAHPDDVEGDLTVTLLASNSSPVVRPPSAIICLDGTVNEAQIRKHNWSNNPDRQTVPIIHLVIPRSIGHVERYVSSALGSKKRLHTIFCSLAQVYSSIGHPMVVSPSAREAAELVAKYLISLDLEDADEWPLPSVGSIKDVIEYQSQQSQDSISSPLPTITTSKRPLDDEHLDSAKRMRMTPQPQPASGTDNEITHISDSMPGTAVHASKLQEQLNEKQRALEKAKAELKAHNKRFREHQVTWDKRQTEFEDLHKNHRVLLGEIETCKKSLETSVKQKENAKERFNKKAAEFEELRTLYNQLQTTNLASDDNNVVEIARLRKELAESKEAEARAVSKAASIENTLEYTKEQYRNAQDSATEFKEANDTLTAELAIANKKASGEVAKLKKLHLDRSFDEVVKQRDSLRTEKSTLEKVLQLKEEEIARLKSAKDVRMNTRGQSAGPKTPRPGSRAASPTSFRNRVSNLRND</sequence>
<proteinExistence type="predicted"/>
<feature type="region of interest" description="Disordered" evidence="2">
    <location>
        <begin position="593"/>
        <end position="646"/>
    </location>
</feature>
<evidence type="ECO:0000256" key="2">
    <source>
        <dbReference type="SAM" id="MobiDB-lite"/>
    </source>
</evidence>
<feature type="compositionally biased region" description="Low complexity" evidence="2">
    <location>
        <begin position="1197"/>
        <end position="1213"/>
    </location>
</feature>
<feature type="compositionally biased region" description="Polar residues" evidence="2">
    <location>
        <begin position="766"/>
        <end position="782"/>
    </location>
</feature>
<dbReference type="GO" id="GO:0070823">
    <property type="term" value="C:HDA1 complex"/>
    <property type="evidence" value="ECO:0007669"/>
    <property type="project" value="InterPro"/>
</dbReference>
<accession>A0A6A6X0A9</accession>
<feature type="compositionally biased region" description="Polar residues" evidence="2">
    <location>
        <begin position="1236"/>
        <end position="1248"/>
    </location>
</feature>
<organism evidence="3 4">
    <name type="scientific">Melanomma pulvis-pyrius CBS 109.77</name>
    <dbReference type="NCBI Taxonomy" id="1314802"/>
    <lineage>
        <taxon>Eukaryota</taxon>
        <taxon>Fungi</taxon>
        <taxon>Dikarya</taxon>
        <taxon>Ascomycota</taxon>
        <taxon>Pezizomycotina</taxon>
        <taxon>Dothideomycetes</taxon>
        <taxon>Pleosporomycetidae</taxon>
        <taxon>Pleosporales</taxon>
        <taxon>Melanommataceae</taxon>
        <taxon>Melanomma</taxon>
    </lineage>
</organism>
<keyword evidence="4" id="KW-1185">Reference proteome</keyword>
<feature type="compositionally biased region" description="Low complexity" evidence="2">
    <location>
        <begin position="825"/>
        <end position="845"/>
    </location>
</feature>
<feature type="compositionally biased region" description="Polar residues" evidence="2">
    <location>
        <begin position="204"/>
        <end position="213"/>
    </location>
</feature>
<dbReference type="InterPro" id="IPR021006">
    <property type="entry name" value="Hda2/3"/>
</dbReference>
<feature type="region of interest" description="Disordered" evidence="2">
    <location>
        <begin position="1197"/>
        <end position="1250"/>
    </location>
</feature>
<feature type="compositionally biased region" description="Low complexity" evidence="2">
    <location>
        <begin position="599"/>
        <end position="611"/>
    </location>
</feature>
<feature type="compositionally biased region" description="Polar residues" evidence="2">
    <location>
        <begin position="612"/>
        <end position="621"/>
    </location>
</feature>
<feature type="compositionally biased region" description="Polar residues" evidence="2">
    <location>
        <begin position="1504"/>
        <end position="1519"/>
    </location>
</feature>
<feature type="compositionally biased region" description="Polar residues" evidence="2">
    <location>
        <begin position="335"/>
        <end position="365"/>
    </location>
</feature>
<evidence type="ECO:0000256" key="1">
    <source>
        <dbReference type="SAM" id="Coils"/>
    </source>
</evidence>
<protein>
    <recommendedName>
        <fullName evidence="5">Chromo domain-containing protein</fullName>
    </recommendedName>
</protein>
<dbReference type="Pfam" id="PF11496">
    <property type="entry name" value="HDA2-3"/>
    <property type="match status" value="1"/>
</dbReference>
<dbReference type="SMART" id="SM00384">
    <property type="entry name" value="AT_hook"/>
    <property type="match status" value="4"/>
</dbReference>
<evidence type="ECO:0008006" key="5">
    <source>
        <dbReference type="Google" id="ProtNLM"/>
    </source>
</evidence>
<dbReference type="Gene3D" id="3.40.50.12360">
    <property type="match status" value="1"/>
</dbReference>
<evidence type="ECO:0000313" key="3">
    <source>
        <dbReference type="EMBL" id="KAF2789786.1"/>
    </source>
</evidence>
<dbReference type="EMBL" id="MU002113">
    <property type="protein sequence ID" value="KAF2789786.1"/>
    <property type="molecule type" value="Genomic_DNA"/>
</dbReference>
<feature type="compositionally biased region" description="Basic and acidic residues" evidence="2">
    <location>
        <begin position="750"/>
        <end position="764"/>
    </location>
</feature>
<dbReference type="GO" id="GO:0003677">
    <property type="term" value="F:DNA binding"/>
    <property type="evidence" value="ECO:0007669"/>
    <property type="project" value="InterPro"/>
</dbReference>
<gene>
    <name evidence="3" type="ORF">K505DRAFT_365297</name>
</gene>